<evidence type="ECO:0000256" key="3">
    <source>
        <dbReference type="ARBA" id="ARBA00022692"/>
    </source>
</evidence>
<evidence type="ECO:0000256" key="13">
    <source>
        <dbReference type="SAM" id="MobiDB-lite"/>
    </source>
</evidence>
<feature type="region of interest" description="Disordered" evidence="13">
    <location>
        <begin position="366"/>
        <end position="425"/>
    </location>
</feature>
<sequence length="441" mass="50254">MVPDKIFGSDAQLGQAARICYFGIGGSAQYGVYPGIVAPSQFLFYYIEPGPLSRSEAWWFNILVAAIWWCYYKACTVNPGPKGWVEKFAVTGKDKEDKEEESEEKKLQKGVRWCKKCKTVKPPRAHHCKKCGRCIPKMDHHCPWTSNCVSHITFPHFIRFVSYAVLTMSILAYNLTTRVYIIWENRSLPSYLGPSMWALAHLLILLIVNGLTLFALSLLLIHALHSLAINTTMIENWEIERHAAVVARARKSGGYIQLNSGLKIHIEHQEFPYDIGVWKNICQAMGSSNVLIWILPFGGGPSIQTAGIFEENGFEDEGTLWPPVDPEKVPAPRFNLAQHASIRDYDTVEEQVAAFKRRQEEDFQRRMLSKDHVGSGSDRDEDYENDYEEYEEGMDGEEGWTNAEGDRLRDYGVDEEAEALPDDDEVPLAELLRRRKARPFE</sequence>
<evidence type="ECO:0000256" key="1">
    <source>
        <dbReference type="ARBA" id="ARBA00004141"/>
    </source>
</evidence>
<dbReference type="GO" id="GO:0005789">
    <property type="term" value="C:endoplasmic reticulum membrane"/>
    <property type="evidence" value="ECO:0007669"/>
    <property type="project" value="UniProtKB-SubCell"/>
</dbReference>
<keyword evidence="8 11" id="KW-0449">Lipoprotein</keyword>
<proteinExistence type="inferred from homology"/>
<dbReference type="InterPro" id="IPR039859">
    <property type="entry name" value="PFA4/ZDH16/20/ERF2-like"/>
</dbReference>
<dbReference type="InterPro" id="IPR033682">
    <property type="entry name" value="PFA4"/>
</dbReference>
<evidence type="ECO:0000256" key="2">
    <source>
        <dbReference type="ARBA" id="ARBA00022679"/>
    </source>
</evidence>
<evidence type="ECO:0000256" key="4">
    <source>
        <dbReference type="ARBA" id="ARBA00022824"/>
    </source>
</evidence>
<comment type="caution">
    <text evidence="15">The sequence shown here is derived from an EMBL/GenBank/DDBJ whole genome shotgun (WGS) entry which is preliminary data.</text>
</comment>
<comment type="caution">
    <text evidence="11">Lacks conserved residue(s) required for the propagation of feature annotation.</text>
</comment>
<evidence type="ECO:0000256" key="5">
    <source>
        <dbReference type="ARBA" id="ARBA00022989"/>
    </source>
</evidence>
<evidence type="ECO:0000313" key="16">
    <source>
        <dbReference type="Proteomes" id="UP000566819"/>
    </source>
</evidence>
<comment type="function">
    <text evidence="11">Mediates the reversible addition of palmitate to target proteins, thereby regulating their membrane association and biological function.</text>
</comment>
<keyword evidence="3 11" id="KW-0812">Transmembrane</keyword>
<evidence type="ECO:0000259" key="14">
    <source>
        <dbReference type="Pfam" id="PF01529"/>
    </source>
</evidence>
<feature type="domain" description="Palmitoyltransferase DHHC" evidence="14">
    <location>
        <begin position="111"/>
        <end position="238"/>
    </location>
</feature>
<dbReference type="Pfam" id="PF01529">
    <property type="entry name" value="DHHC"/>
    <property type="match status" value="1"/>
</dbReference>
<evidence type="ECO:0000256" key="12">
    <source>
        <dbReference type="RuleBase" id="RU079119"/>
    </source>
</evidence>
<evidence type="ECO:0000256" key="6">
    <source>
        <dbReference type="ARBA" id="ARBA00023136"/>
    </source>
</evidence>
<evidence type="ECO:0000256" key="9">
    <source>
        <dbReference type="ARBA" id="ARBA00023315"/>
    </source>
</evidence>
<dbReference type="AlphaFoldDB" id="A0A8H4RSX9"/>
<dbReference type="EMBL" id="JAAMPI010000119">
    <property type="protein sequence ID" value="KAF4635447.1"/>
    <property type="molecule type" value="Genomic_DNA"/>
</dbReference>
<dbReference type="PANTHER" id="PTHR12246">
    <property type="entry name" value="PALMITOYLTRANSFERASE ZDHHC16"/>
    <property type="match status" value="1"/>
</dbReference>
<evidence type="ECO:0000256" key="8">
    <source>
        <dbReference type="ARBA" id="ARBA00023288"/>
    </source>
</evidence>
<reference evidence="15 16" key="1">
    <citation type="submission" date="2020-03" db="EMBL/GenBank/DDBJ databases">
        <title>Draft Genome Sequence of Cudoniella acicularis.</title>
        <authorList>
            <person name="Buettner E."/>
            <person name="Kellner H."/>
        </authorList>
    </citation>
    <scope>NUCLEOTIDE SEQUENCE [LARGE SCALE GENOMIC DNA]</scope>
    <source>
        <strain evidence="15 16">DSM 108380</strain>
    </source>
</reference>
<feature type="compositionally biased region" description="Acidic residues" evidence="13">
    <location>
        <begin position="413"/>
        <end position="425"/>
    </location>
</feature>
<keyword evidence="4 11" id="KW-0256">Endoplasmic reticulum</keyword>
<comment type="domain">
    <text evidence="11 12">The DHHC domain is required for palmitoyltransferase activity.</text>
</comment>
<keyword evidence="9 11" id="KW-0012">Acyltransferase</keyword>
<evidence type="ECO:0000256" key="7">
    <source>
        <dbReference type="ARBA" id="ARBA00023139"/>
    </source>
</evidence>
<keyword evidence="16" id="KW-1185">Reference proteome</keyword>
<keyword evidence="5 11" id="KW-1133">Transmembrane helix</keyword>
<evidence type="ECO:0000256" key="10">
    <source>
        <dbReference type="ARBA" id="ARBA00048048"/>
    </source>
</evidence>
<dbReference type="OrthoDB" id="331948at2759"/>
<feature type="transmembrane region" description="Helical" evidence="11 12">
    <location>
        <begin position="160"/>
        <end position="183"/>
    </location>
</feature>
<keyword evidence="7 11" id="KW-0564">Palmitate</keyword>
<keyword evidence="2 11" id="KW-0808">Transferase</keyword>
<comment type="similarity">
    <text evidence="11">Belongs to the DHHC palmitoyltransferase family. PFA4 subfamily.</text>
</comment>
<feature type="transmembrane region" description="Helical" evidence="11 12">
    <location>
        <begin position="57"/>
        <end position="74"/>
    </location>
</feature>
<dbReference type="EC" id="2.3.1.225" evidence="11"/>
<evidence type="ECO:0000313" key="15">
    <source>
        <dbReference type="EMBL" id="KAF4635447.1"/>
    </source>
</evidence>
<protein>
    <recommendedName>
        <fullName evidence="11">Palmitoyltransferase PFA4</fullName>
        <ecNumber evidence="11">2.3.1.225</ecNumber>
    </recommendedName>
    <alternativeName>
        <fullName evidence="11">Protein S-acyltransferase</fullName>
        <shortName evidence="11">PAT</shortName>
    </alternativeName>
    <alternativeName>
        <fullName evidence="11">Protein fatty acyltransferase 4</fullName>
    </alternativeName>
</protein>
<dbReference type="InterPro" id="IPR001594">
    <property type="entry name" value="Palmitoyltrfase_DHHC"/>
</dbReference>
<gene>
    <name evidence="11" type="primary">PFA4</name>
    <name evidence="15" type="ORF">G7Y89_g2643</name>
</gene>
<accession>A0A8H4RSX9</accession>
<dbReference type="PROSITE" id="PS50216">
    <property type="entry name" value="DHHC"/>
    <property type="match status" value="1"/>
</dbReference>
<feature type="compositionally biased region" description="Acidic residues" evidence="13">
    <location>
        <begin position="379"/>
        <end position="398"/>
    </location>
</feature>
<feature type="transmembrane region" description="Helical" evidence="11 12">
    <location>
        <begin position="195"/>
        <end position="221"/>
    </location>
</feature>
<dbReference type="HAMAP" id="MF_03199">
    <property type="entry name" value="DHHC_PAT_PFA4"/>
    <property type="match status" value="1"/>
</dbReference>
<keyword evidence="6 11" id="KW-0472">Membrane</keyword>
<evidence type="ECO:0000256" key="11">
    <source>
        <dbReference type="HAMAP-Rule" id="MF_03199"/>
    </source>
</evidence>
<dbReference type="GO" id="GO:0019706">
    <property type="term" value="F:protein-cysteine S-palmitoyltransferase activity"/>
    <property type="evidence" value="ECO:0007669"/>
    <property type="project" value="UniProtKB-UniRule"/>
</dbReference>
<feature type="active site" description="S-palmitoyl cysteine intermediate" evidence="11">
    <location>
        <position position="142"/>
    </location>
</feature>
<dbReference type="Proteomes" id="UP000566819">
    <property type="component" value="Unassembled WGS sequence"/>
</dbReference>
<organism evidence="15 16">
    <name type="scientific">Cudoniella acicularis</name>
    <dbReference type="NCBI Taxonomy" id="354080"/>
    <lineage>
        <taxon>Eukaryota</taxon>
        <taxon>Fungi</taxon>
        <taxon>Dikarya</taxon>
        <taxon>Ascomycota</taxon>
        <taxon>Pezizomycotina</taxon>
        <taxon>Leotiomycetes</taxon>
        <taxon>Helotiales</taxon>
        <taxon>Tricladiaceae</taxon>
        <taxon>Cudoniella</taxon>
    </lineage>
</organism>
<name>A0A8H4RSX9_9HELO</name>
<comment type="catalytic activity">
    <reaction evidence="10 11 12">
        <text>L-cysteinyl-[protein] + hexadecanoyl-CoA = S-hexadecanoyl-L-cysteinyl-[protein] + CoA</text>
        <dbReference type="Rhea" id="RHEA:36683"/>
        <dbReference type="Rhea" id="RHEA-COMP:10131"/>
        <dbReference type="Rhea" id="RHEA-COMP:11032"/>
        <dbReference type="ChEBI" id="CHEBI:29950"/>
        <dbReference type="ChEBI" id="CHEBI:57287"/>
        <dbReference type="ChEBI" id="CHEBI:57379"/>
        <dbReference type="ChEBI" id="CHEBI:74151"/>
        <dbReference type="EC" id="2.3.1.225"/>
    </reaction>
</comment>
<comment type="subcellular location">
    <subcellularLocation>
        <location evidence="11">Endoplasmic reticulum membrane</location>
        <topology evidence="11">Multi-pass membrane protein</topology>
    </subcellularLocation>
    <subcellularLocation>
        <location evidence="1">Membrane</location>
        <topology evidence="1">Multi-pass membrane protein</topology>
    </subcellularLocation>
</comment>